<protein>
    <submittedName>
        <fullName evidence="1">Uncharacterized protein</fullName>
    </submittedName>
</protein>
<organism evidence="1">
    <name type="scientific">Candidatus Kentrum sp. MB</name>
    <dbReference type="NCBI Taxonomy" id="2138164"/>
    <lineage>
        <taxon>Bacteria</taxon>
        <taxon>Pseudomonadati</taxon>
        <taxon>Pseudomonadota</taxon>
        <taxon>Gammaproteobacteria</taxon>
        <taxon>Candidatus Kentrum</taxon>
    </lineage>
</organism>
<evidence type="ECO:0000313" key="1">
    <source>
        <dbReference type="EMBL" id="VFK30025.1"/>
    </source>
</evidence>
<gene>
    <name evidence="1" type="ORF">BECKMB1821G_GA0114241_10584</name>
    <name evidence="3" type="ORF">BECKMB1821H_GA0114242_106218</name>
    <name evidence="2" type="ORF">BECKMB1821I_GA0114274_103631</name>
</gene>
<accession>A0A450XL16</accession>
<name>A0A450XL16_9GAMM</name>
<dbReference type="AlphaFoldDB" id="A0A450XL16"/>
<dbReference type="EMBL" id="CAADFO010000058">
    <property type="protein sequence ID" value="VFK30025.1"/>
    <property type="molecule type" value="Genomic_DNA"/>
</dbReference>
<dbReference type="EMBL" id="CAADFQ010000036">
    <property type="protein sequence ID" value="VFK32800.1"/>
    <property type="molecule type" value="Genomic_DNA"/>
</dbReference>
<reference evidence="1" key="1">
    <citation type="submission" date="2019-02" db="EMBL/GenBank/DDBJ databases">
        <authorList>
            <person name="Gruber-Vodicka R. H."/>
            <person name="Seah K. B. B."/>
        </authorList>
    </citation>
    <scope>NUCLEOTIDE SEQUENCE</scope>
    <source>
        <strain evidence="1">BECK_BZ197</strain>
        <strain evidence="3">BECK_BZ198</strain>
        <strain evidence="2">BECK_BZ199</strain>
    </source>
</reference>
<proteinExistence type="predicted"/>
<evidence type="ECO:0000313" key="2">
    <source>
        <dbReference type="EMBL" id="VFK32800.1"/>
    </source>
</evidence>
<evidence type="ECO:0000313" key="3">
    <source>
        <dbReference type="EMBL" id="VFK76552.1"/>
    </source>
</evidence>
<sequence length="88" mass="9704">MRHGHAFSRLGCSRTLSFSDLSTSKLRPDLLASSGRNDWVRAQITDNPYSDLSAIAITETDFENDSLNRISYVGPVKALMPPSLPIHS</sequence>
<dbReference type="EMBL" id="CAADGH010000062">
    <property type="protein sequence ID" value="VFK76552.1"/>
    <property type="molecule type" value="Genomic_DNA"/>
</dbReference>